<evidence type="ECO:0000256" key="13">
    <source>
        <dbReference type="ARBA" id="ARBA00044975"/>
    </source>
</evidence>
<feature type="region of interest" description="Disordered" evidence="15">
    <location>
        <begin position="524"/>
        <end position="551"/>
    </location>
</feature>
<dbReference type="Gene3D" id="3.40.1170.60">
    <property type="match status" value="1"/>
</dbReference>
<comment type="similarity">
    <text evidence="4">Belongs to the DNA polymerase type-Y family.</text>
</comment>
<evidence type="ECO:0000256" key="15">
    <source>
        <dbReference type="SAM" id="MobiDB-lite"/>
    </source>
</evidence>
<dbReference type="InterPro" id="IPR052230">
    <property type="entry name" value="DNA_polymerase_eta"/>
</dbReference>
<keyword evidence="10" id="KW-0460">Magnesium</keyword>
<dbReference type="PANTHER" id="PTHR45873:SF1">
    <property type="entry name" value="DNA POLYMERASE ETA"/>
    <property type="match status" value="1"/>
</dbReference>
<evidence type="ECO:0000256" key="10">
    <source>
        <dbReference type="ARBA" id="ARBA00022842"/>
    </source>
</evidence>
<feature type="region of interest" description="Disordered" evidence="15">
    <location>
        <begin position="458"/>
        <end position="486"/>
    </location>
</feature>
<comment type="cofactor">
    <cofactor evidence="1">
        <name>Mn(2+)</name>
        <dbReference type="ChEBI" id="CHEBI:29035"/>
    </cofactor>
</comment>
<evidence type="ECO:0000256" key="8">
    <source>
        <dbReference type="ARBA" id="ARBA00022723"/>
    </source>
</evidence>
<evidence type="ECO:0000313" key="17">
    <source>
        <dbReference type="EMBL" id="OQV20052.1"/>
    </source>
</evidence>
<sequence>MASSSNPTLPVSNLKIDPMIALIDMDCFYVQVELRLQPQFRGLPSCVVQYKTRNKGGGIIALSYEARAKGVKRFHHGDEAREVCPEVKIFVVPELNGKADLTRQVYRDAGAEVIQVMTKKFSMVERASIDEAYVDLTSEVTALLPRYLSGELTLETQQLGATFVSGSDSVEAWLNKTHVERENAATPEDHKKGLNNLALGIAAKLINELREDILAETQFHCSAGISYSKTLGKLCCGINKPRKQTVLPADAVGALFAKTNITDVRALGGKLGKLIVENLGITTMGELCQVPKASLLRYFDLKTADWLMSISRGKDNETVQARDQPKSIGCSKNFSGSEALKTREDIRTWLNHFCCELSKRLKKDQADSNRTATLLTIYCTFLDNGSRKQFSKCAPLTSYEQEDMTNDGFAVADRAMTSLGFENGRYTHHLITLGITASKMKDGLLNSSNRIESYFNKSPKKELPLPEADGAMSEVEGDLPESPVGQEKEDVEADEDECQILAVNPNTFPSNEVKAQSKAMKVADCRPTTSKGESSRKFVDQPPGEEDSASKIRMQTEKLLYPDFKIHRCDREGCEQIIWYHSMQAEHADYHVAKDLSEQLDLEDSGAPRKKLKLQDVAVVKKPNKSSSPGSGSRSTLDRFLVKKTL</sequence>
<accession>A0A1W0WY55</accession>
<dbReference type="SUPFAM" id="SSF100879">
    <property type="entry name" value="Lesion bypass DNA polymerase (Y-family), little finger domain"/>
    <property type="match status" value="1"/>
</dbReference>
<comment type="catalytic activity">
    <reaction evidence="14">
        <text>DNA(n) + a 2'-deoxyribonucleoside 5'-triphosphate = DNA(n+1) + diphosphate</text>
        <dbReference type="Rhea" id="RHEA:22508"/>
        <dbReference type="Rhea" id="RHEA-COMP:17339"/>
        <dbReference type="Rhea" id="RHEA-COMP:17340"/>
        <dbReference type="ChEBI" id="CHEBI:33019"/>
        <dbReference type="ChEBI" id="CHEBI:61560"/>
        <dbReference type="ChEBI" id="CHEBI:173112"/>
        <dbReference type="EC" id="2.7.7.7"/>
    </reaction>
</comment>
<dbReference type="Pfam" id="PF00817">
    <property type="entry name" value="IMS"/>
    <property type="match status" value="1"/>
</dbReference>
<dbReference type="InterPro" id="IPR036775">
    <property type="entry name" value="DNA_pol_Y-fam_lit_finger_sf"/>
</dbReference>
<dbReference type="PANTHER" id="PTHR45873">
    <property type="entry name" value="DNA POLYMERASE ETA"/>
    <property type="match status" value="1"/>
</dbReference>
<dbReference type="GO" id="GO:0005657">
    <property type="term" value="C:replication fork"/>
    <property type="evidence" value="ECO:0007669"/>
    <property type="project" value="TreeGrafter"/>
</dbReference>
<keyword evidence="18" id="KW-1185">Reference proteome</keyword>
<dbReference type="EMBL" id="MTYJ01000034">
    <property type="protein sequence ID" value="OQV20052.1"/>
    <property type="molecule type" value="Genomic_DNA"/>
</dbReference>
<evidence type="ECO:0000256" key="12">
    <source>
        <dbReference type="ARBA" id="ARBA00023242"/>
    </source>
</evidence>
<dbReference type="GO" id="GO:0003887">
    <property type="term" value="F:DNA-directed DNA polymerase activity"/>
    <property type="evidence" value="ECO:0007669"/>
    <property type="project" value="UniProtKB-EC"/>
</dbReference>
<dbReference type="InterPro" id="IPR043502">
    <property type="entry name" value="DNA/RNA_pol_sf"/>
</dbReference>
<proteinExistence type="inferred from homology"/>
<feature type="compositionally biased region" description="Basic and acidic residues" evidence="15">
    <location>
        <begin position="636"/>
        <end position="646"/>
    </location>
</feature>
<dbReference type="GO" id="GO:0042276">
    <property type="term" value="P:error-prone translesion synthesis"/>
    <property type="evidence" value="ECO:0007669"/>
    <property type="project" value="TreeGrafter"/>
</dbReference>
<keyword evidence="7" id="KW-0548">Nucleotidyltransferase</keyword>
<evidence type="ECO:0000256" key="14">
    <source>
        <dbReference type="ARBA" id="ARBA00049244"/>
    </source>
</evidence>
<dbReference type="EC" id="2.7.7.7" evidence="5"/>
<evidence type="ECO:0000313" key="18">
    <source>
        <dbReference type="Proteomes" id="UP000192578"/>
    </source>
</evidence>
<dbReference type="FunFam" id="1.10.150.20:FF:000014">
    <property type="entry name" value="Polymerase (DNA directed), eta"/>
    <property type="match status" value="1"/>
</dbReference>
<dbReference type="GO" id="GO:0046872">
    <property type="term" value="F:metal ion binding"/>
    <property type="evidence" value="ECO:0007669"/>
    <property type="project" value="UniProtKB-KW"/>
</dbReference>
<feature type="compositionally biased region" description="Low complexity" evidence="15">
    <location>
        <begin position="626"/>
        <end position="635"/>
    </location>
</feature>
<name>A0A1W0WY55_HYPEX</name>
<comment type="subcellular location">
    <subcellularLocation>
        <location evidence="3">Nucleus</location>
    </subcellularLocation>
</comment>
<evidence type="ECO:0000256" key="11">
    <source>
        <dbReference type="ARBA" id="ARBA00023204"/>
    </source>
</evidence>
<evidence type="ECO:0000256" key="7">
    <source>
        <dbReference type="ARBA" id="ARBA00022695"/>
    </source>
</evidence>
<dbReference type="AlphaFoldDB" id="A0A1W0WY55"/>
<dbReference type="Pfam" id="PF21704">
    <property type="entry name" value="POLH-Rev1_HhH"/>
    <property type="match status" value="1"/>
</dbReference>
<feature type="domain" description="UmuC" evidence="16">
    <location>
        <begin position="20"/>
        <end position="268"/>
    </location>
</feature>
<dbReference type="GO" id="GO:0003684">
    <property type="term" value="F:damaged DNA binding"/>
    <property type="evidence" value="ECO:0007669"/>
    <property type="project" value="InterPro"/>
</dbReference>
<protein>
    <recommendedName>
        <fullName evidence="13">DNA polymerase eta</fullName>
        <ecNumber evidence="5">2.7.7.7</ecNumber>
    </recommendedName>
</protein>
<dbReference type="SUPFAM" id="SSF56672">
    <property type="entry name" value="DNA/RNA polymerases"/>
    <property type="match status" value="1"/>
</dbReference>
<comment type="cofactor">
    <cofactor evidence="2">
        <name>Mg(2+)</name>
        <dbReference type="ChEBI" id="CHEBI:18420"/>
    </cofactor>
</comment>
<dbReference type="GO" id="GO:0006281">
    <property type="term" value="P:DNA repair"/>
    <property type="evidence" value="ECO:0007669"/>
    <property type="project" value="UniProtKB-KW"/>
</dbReference>
<dbReference type="InterPro" id="IPR001126">
    <property type="entry name" value="UmuC"/>
</dbReference>
<evidence type="ECO:0000256" key="4">
    <source>
        <dbReference type="ARBA" id="ARBA00010945"/>
    </source>
</evidence>
<evidence type="ECO:0000256" key="9">
    <source>
        <dbReference type="ARBA" id="ARBA00022763"/>
    </source>
</evidence>
<feature type="region of interest" description="Disordered" evidence="15">
    <location>
        <begin position="614"/>
        <end position="646"/>
    </location>
</feature>
<keyword evidence="6" id="KW-0808">Transferase</keyword>
<dbReference type="GO" id="GO:0009411">
    <property type="term" value="P:response to UV"/>
    <property type="evidence" value="ECO:0007669"/>
    <property type="project" value="UniProtKB-ARBA"/>
</dbReference>
<organism evidence="17 18">
    <name type="scientific">Hypsibius exemplaris</name>
    <name type="common">Freshwater tardigrade</name>
    <dbReference type="NCBI Taxonomy" id="2072580"/>
    <lineage>
        <taxon>Eukaryota</taxon>
        <taxon>Metazoa</taxon>
        <taxon>Ecdysozoa</taxon>
        <taxon>Tardigrada</taxon>
        <taxon>Eutardigrada</taxon>
        <taxon>Parachela</taxon>
        <taxon>Hypsibioidea</taxon>
        <taxon>Hypsibiidae</taxon>
        <taxon>Hypsibius</taxon>
    </lineage>
</organism>
<reference evidence="18" key="1">
    <citation type="submission" date="2017-01" db="EMBL/GenBank/DDBJ databases">
        <title>Comparative genomics of anhydrobiosis in the tardigrade Hypsibius dujardini.</title>
        <authorList>
            <person name="Yoshida Y."/>
            <person name="Koutsovoulos G."/>
            <person name="Laetsch D."/>
            <person name="Stevens L."/>
            <person name="Kumar S."/>
            <person name="Horikawa D."/>
            <person name="Ishino K."/>
            <person name="Komine S."/>
            <person name="Tomita M."/>
            <person name="Blaxter M."/>
            <person name="Arakawa K."/>
        </authorList>
    </citation>
    <scope>NUCLEOTIDE SEQUENCE [LARGE SCALE GENOMIC DNA]</scope>
    <source>
        <strain evidence="18">Z151</strain>
    </source>
</reference>
<dbReference type="Gene3D" id="3.30.1490.100">
    <property type="entry name" value="DNA polymerase, Y-family, little finger domain"/>
    <property type="match status" value="1"/>
</dbReference>
<comment type="caution">
    <text evidence="17">The sequence shown here is derived from an EMBL/GenBank/DDBJ whole genome shotgun (WGS) entry which is preliminary data.</text>
</comment>
<dbReference type="InterPro" id="IPR017961">
    <property type="entry name" value="DNA_pol_Y-fam_little_finger"/>
</dbReference>
<dbReference type="GO" id="GO:0035861">
    <property type="term" value="C:site of double-strand break"/>
    <property type="evidence" value="ECO:0007669"/>
    <property type="project" value="TreeGrafter"/>
</dbReference>
<dbReference type="OrthoDB" id="5723at2759"/>
<dbReference type="Gene3D" id="3.30.70.270">
    <property type="match status" value="1"/>
</dbReference>
<keyword evidence="12" id="KW-0539">Nucleus</keyword>
<evidence type="ECO:0000256" key="5">
    <source>
        <dbReference type="ARBA" id="ARBA00012417"/>
    </source>
</evidence>
<evidence type="ECO:0000256" key="2">
    <source>
        <dbReference type="ARBA" id="ARBA00001946"/>
    </source>
</evidence>
<dbReference type="PIRSF" id="PIRSF036603">
    <property type="entry name" value="DPol_eta"/>
    <property type="match status" value="1"/>
</dbReference>
<keyword evidence="9" id="KW-0227">DNA damage</keyword>
<gene>
    <name evidence="17" type="ORF">BV898_06052</name>
</gene>
<dbReference type="Pfam" id="PF11799">
    <property type="entry name" value="IMS_C"/>
    <property type="match status" value="1"/>
</dbReference>
<evidence type="ECO:0000256" key="3">
    <source>
        <dbReference type="ARBA" id="ARBA00004123"/>
    </source>
</evidence>
<evidence type="ECO:0000256" key="6">
    <source>
        <dbReference type="ARBA" id="ARBA00022679"/>
    </source>
</evidence>
<dbReference type="InterPro" id="IPR043128">
    <property type="entry name" value="Rev_trsase/Diguanyl_cyclase"/>
</dbReference>
<dbReference type="GO" id="GO:0005634">
    <property type="term" value="C:nucleus"/>
    <property type="evidence" value="ECO:0007669"/>
    <property type="project" value="UniProtKB-SubCell"/>
</dbReference>
<dbReference type="Proteomes" id="UP000192578">
    <property type="component" value="Unassembled WGS sequence"/>
</dbReference>
<keyword evidence="8" id="KW-0479">Metal-binding</keyword>
<dbReference type="FunFam" id="3.40.1170.60:FF:000003">
    <property type="entry name" value="DNA polymerase eta"/>
    <property type="match status" value="1"/>
</dbReference>
<keyword evidence="11" id="KW-0234">DNA repair</keyword>
<dbReference type="PROSITE" id="PS50173">
    <property type="entry name" value="UMUC"/>
    <property type="match status" value="1"/>
</dbReference>
<dbReference type="Gene3D" id="1.10.150.20">
    <property type="entry name" value="5' to 3' exonuclease, C-terminal subdomain"/>
    <property type="match status" value="1"/>
</dbReference>
<evidence type="ECO:0000259" key="16">
    <source>
        <dbReference type="PROSITE" id="PS50173"/>
    </source>
</evidence>
<evidence type="ECO:0000256" key="1">
    <source>
        <dbReference type="ARBA" id="ARBA00001936"/>
    </source>
</evidence>